<name>A0A4Z0QZ41_9FIRM</name>
<evidence type="ECO:0000313" key="1">
    <source>
        <dbReference type="EMBL" id="TGE35213.1"/>
    </source>
</evidence>
<dbReference type="OrthoDB" id="1791958at2"/>
<keyword evidence="2" id="KW-1185">Reference proteome</keyword>
<protein>
    <submittedName>
        <fullName evidence="1">Uncharacterized protein</fullName>
    </submittedName>
</protein>
<organism evidence="1 2">
    <name type="scientific">Desulfosporosinus fructosivorans</name>
    <dbReference type="NCBI Taxonomy" id="2018669"/>
    <lineage>
        <taxon>Bacteria</taxon>
        <taxon>Bacillati</taxon>
        <taxon>Bacillota</taxon>
        <taxon>Clostridia</taxon>
        <taxon>Eubacteriales</taxon>
        <taxon>Desulfitobacteriaceae</taxon>
        <taxon>Desulfosporosinus</taxon>
    </lineage>
</organism>
<evidence type="ECO:0000313" key="2">
    <source>
        <dbReference type="Proteomes" id="UP000298460"/>
    </source>
</evidence>
<dbReference type="Proteomes" id="UP000298460">
    <property type="component" value="Unassembled WGS sequence"/>
</dbReference>
<comment type="caution">
    <text evidence="1">The sequence shown here is derived from an EMBL/GenBank/DDBJ whole genome shotgun (WGS) entry which is preliminary data.</text>
</comment>
<sequence length="408" mass="47241">MIWEAHPDIFIARNWLEFPEGKKKENRLSPQFSYFMGGETTLRVGIIASSSITREEEFLLAGVLWGNRLSNGAKTVIYYVAPNFSSGFLSGVSKIGGNISARAVYWREKLTPSLYLIPEGQHSNQSRYALGEQRPDWNRWGQSLNPVAQQQLRIVSSFFNSLACRRVRIEIKPQHIAFLWGKFEIAEVRRKGKKFELNSKVKWLKNNEQLLKWQKPGWVDASGSLNSEFCTVILQILDYLESLEKEGKLRTQDLLALWLHEGDGVVKSLWGSPWAWPWLPKERSENSVQELEDWYFFQGKGQLSIICPIFEKPLLKASQSILLACVLEKSLLLVCAKDEQGNSLVWDGRVHWLTTLGMEEDLRRWYCWLHDMDKFPIWTLPENWQDIGIHELNCRTLMSPSLMQKGYS</sequence>
<dbReference type="EMBL" id="SPQQ01000018">
    <property type="protein sequence ID" value="TGE35213.1"/>
    <property type="molecule type" value="Genomic_DNA"/>
</dbReference>
<proteinExistence type="predicted"/>
<gene>
    <name evidence="1" type="ORF">E4K67_26555</name>
</gene>
<reference evidence="1 2" key="1">
    <citation type="submission" date="2019-03" db="EMBL/GenBank/DDBJ databases">
        <title>Draft Genome Sequence of Desulfosporosinus fructosivorans Strain 63.6F, Isolated from Marine Sediment in the Baltic Sea.</title>
        <authorList>
            <person name="Hausmann B."/>
            <person name="Vandieken V."/>
            <person name="Pjevac P."/>
            <person name="Schreck K."/>
            <person name="Herbold C.W."/>
            <person name="Loy A."/>
        </authorList>
    </citation>
    <scope>NUCLEOTIDE SEQUENCE [LARGE SCALE GENOMIC DNA]</scope>
    <source>
        <strain evidence="1 2">63.6F</strain>
    </source>
</reference>
<accession>A0A4Z0QZ41</accession>
<dbReference type="AlphaFoldDB" id="A0A4Z0QZ41"/>